<dbReference type="PANTHER" id="PTHR14465:SF0">
    <property type="entry name" value="IQ DOMAIN-CONTAINING PROTEIN H"/>
    <property type="match status" value="1"/>
</dbReference>
<dbReference type="InterPro" id="IPR038752">
    <property type="entry name" value="IQCH"/>
</dbReference>
<keyword evidence="3" id="KW-1185">Reference proteome</keyword>
<dbReference type="AlphaFoldDB" id="A0A8C6XN43"/>
<accession>A0A8C6XN43</accession>
<dbReference type="OrthoDB" id="9045978at2759"/>
<name>A0A8C6XN43_NAJNA</name>
<sequence length="229" mass="25308">MAGVAGPGVELGSVLVQVQEDLQHLKKQLRDFSHDWETADAESLESVVEKTENRLREHAEKYLNAVNRSVLTIFPADDVERSSRQISRWGIPLEPSQKEITFPKMPVITSPGAAALPRASSLGSKHKLSMMMKILCDPRHIYHRSIVNQNYGVSLPLVNRRKTACAPTQKIAKGVTVNNLPIAPSSSYLNNVHSVSNLGNFKPGGLQFPEFPSQCCWRPGSSGRLEMDP</sequence>
<reference evidence="2" key="2">
    <citation type="submission" date="2025-09" db="UniProtKB">
        <authorList>
            <consortium name="Ensembl"/>
        </authorList>
    </citation>
    <scope>IDENTIFICATION</scope>
</reference>
<dbReference type="Ensembl" id="ENSNNAT00000017731.1">
    <property type="protein sequence ID" value="ENSNNAP00000016896.1"/>
    <property type="gene ID" value="ENSNNAG00000011356.1"/>
</dbReference>
<protein>
    <submittedName>
        <fullName evidence="2">Uncharacterized protein</fullName>
    </submittedName>
</protein>
<dbReference type="GeneTree" id="ENSGT00950000186456"/>
<evidence type="ECO:0000256" key="1">
    <source>
        <dbReference type="SAM" id="Coils"/>
    </source>
</evidence>
<evidence type="ECO:0000313" key="3">
    <source>
        <dbReference type="Proteomes" id="UP000694559"/>
    </source>
</evidence>
<evidence type="ECO:0000313" key="2">
    <source>
        <dbReference type="Ensembl" id="ENSNNAP00000016896.1"/>
    </source>
</evidence>
<proteinExistence type="predicted"/>
<keyword evidence="1" id="KW-0175">Coiled coil</keyword>
<dbReference type="Proteomes" id="UP000694559">
    <property type="component" value="Unplaced"/>
</dbReference>
<organism evidence="2 3">
    <name type="scientific">Naja naja</name>
    <name type="common">Indian cobra</name>
    <dbReference type="NCBI Taxonomy" id="35670"/>
    <lineage>
        <taxon>Eukaryota</taxon>
        <taxon>Metazoa</taxon>
        <taxon>Chordata</taxon>
        <taxon>Craniata</taxon>
        <taxon>Vertebrata</taxon>
        <taxon>Euteleostomi</taxon>
        <taxon>Lepidosauria</taxon>
        <taxon>Squamata</taxon>
        <taxon>Bifurcata</taxon>
        <taxon>Unidentata</taxon>
        <taxon>Episquamata</taxon>
        <taxon>Toxicofera</taxon>
        <taxon>Serpentes</taxon>
        <taxon>Colubroidea</taxon>
        <taxon>Elapidae</taxon>
        <taxon>Elapinae</taxon>
        <taxon>Naja</taxon>
    </lineage>
</organism>
<feature type="coiled-coil region" evidence="1">
    <location>
        <begin position="15"/>
        <end position="68"/>
    </location>
</feature>
<dbReference type="PANTHER" id="PTHR14465">
    <property type="entry name" value="IQ DOMAIN-CONTAINING PROTEIN H"/>
    <property type="match status" value="1"/>
</dbReference>
<reference evidence="2" key="1">
    <citation type="submission" date="2025-08" db="UniProtKB">
        <authorList>
            <consortium name="Ensembl"/>
        </authorList>
    </citation>
    <scope>IDENTIFICATION</scope>
</reference>